<keyword evidence="3 6" id="KW-0413">Isomerase</keyword>
<evidence type="ECO:0000256" key="6">
    <source>
        <dbReference type="RuleBase" id="RU362028"/>
    </source>
</evidence>
<dbReference type="PANTHER" id="PTHR21600:SF44">
    <property type="entry name" value="RIBOSOMAL LARGE SUBUNIT PSEUDOURIDINE SYNTHASE D"/>
    <property type="match status" value="1"/>
</dbReference>
<accession>A0A109REB8</accession>
<dbReference type="SUPFAM" id="SSF55174">
    <property type="entry name" value="Alpha-L RNA-binding motif"/>
    <property type="match status" value="1"/>
</dbReference>
<dbReference type="RefSeq" id="WP_060778187.1">
    <property type="nucleotide sequence ID" value="NZ_CAJHLF010000002.1"/>
</dbReference>
<dbReference type="Proteomes" id="UP001069145">
    <property type="component" value="Unassembled WGS sequence"/>
</dbReference>
<gene>
    <name evidence="9" type="ORF">I6G68_06025</name>
    <name evidence="8" type="ORF">ODY43_01300</name>
</gene>
<evidence type="ECO:0000256" key="4">
    <source>
        <dbReference type="PIRSR" id="PIRSR606225-1"/>
    </source>
</evidence>
<comment type="catalytic activity">
    <reaction evidence="1 6">
        <text>a uridine in RNA = a pseudouridine in RNA</text>
        <dbReference type="Rhea" id="RHEA:48348"/>
        <dbReference type="Rhea" id="RHEA-COMP:12068"/>
        <dbReference type="Rhea" id="RHEA-COMP:12069"/>
        <dbReference type="ChEBI" id="CHEBI:65314"/>
        <dbReference type="ChEBI" id="CHEBI:65315"/>
    </reaction>
</comment>
<evidence type="ECO:0000313" key="11">
    <source>
        <dbReference type="Proteomes" id="UP001069145"/>
    </source>
</evidence>
<evidence type="ECO:0000313" key="9">
    <source>
        <dbReference type="EMBL" id="QPS00950.1"/>
    </source>
</evidence>
<dbReference type="PANTHER" id="PTHR21600">
    <property type="entry name" value="MITOCHONDRIAL RNA PSEUDOURIDINE SYNTHASE"/>
    <property type="match status" value="1"/>
</dbReference>
<dbReference type="Pfam" id="PF01479">
    <property type="entry name" value="S4"/>
    <property type="match status" value="1"/>
</dbReference>
<dbReference type="Pfam" id="PF00849">
    <property type="entry name" value="PseudoU_synth_2"/>
    <property type="match status" value="1"/>
</dbReference>
<feature type="active site" evidence="4">
    <location>
        <position position="141"/>
    </location>
</feature>
<dbReference type="InterPro" id="IPR020103">
    <property type="entry name" value="PsdUridine_synth_cat_dom_sf"/>
</dbReference>
<evidence type="ECO:0000256" key="1">
    <source>
        <dbReference type="ARBA" id="ARBA00000073"/>
    </source>
</evidence>
<protein>
    <recommendedName>
        <fullName evidence="6">Pseudouridine synthase</fullName>
        <ecNumber evidence="6">5.4.99.-</ecNumber>
    </recommendedName>
</protein>
<reference evidence="8" key="2">
    <citation type="submission" date="2022-09" db="EMBL/GenBank/DDBJ databases">
        <title>Aerococcus urinae taxonomy study.</title>
        <authorList>
            <person name="Christensen J."/>
            <person name="Senneby E."/>
        </authorList>
    </citation>
    <scope>NUCLEOTIDE SEQUENCE</scope>
    <source>
        <strain evidence="8">NLD-066-U95</strain>
    </source>
</reference>
<evidence type="ECO:0000256" key="2">
    <source>
        <dbReference type="ARBA" id="ARBA00010876"/>
    </source>
</evidence>
<reference evidence="9 10" key="1">
    <citation type="submission" date="2020-12" db="EMBL/GenBank/DDBJ databases">
        <title>FDA dAtabase for Regulatory Grade micrObial Sequences (FDA-ARGOS): Supporting development and validation of Infectious Disease Dx tests.</title>
        <authorList>
            <person name="Sproer C."/>
            <person name="Gronow S."/>
            <person name="Severitt S."/>
            <person name="Schroder I."/>
            <person name="Tallon L."/>
            <person name="Sadzewicz L."/>
            <person name="Zhao X."/>
            <person name="Boylan J."/>
            <person name="Ott S."/>
            <person name="Bowen H."/>
            <person name="Vavikolanu K."/>
            <person name="Mehta A."/>
            <person name="Aluvathingal J."/>
            <person name="Nadendla S."/>
            <person name="Lowell S."/>
            <person name="Myers T."/>
            <person name="Yan Y."/>
            <person name="Sichtig H."/>
        </authorList>
    </citation>
    <scope>NUCLEOTIDE SEQUENCE [LARGE SCALE GENOMIC DNA]</scope>
    <source>
        <strain evidence="9 10">FDAARGOS_911</strain>
    </source>
</reference>
<dbReference type="GO" id="GO:0003723">
    <property type="term" value="F:RNA binding"/>
    <property type="evidence" value="ECO:0007669"/>
    <property type="project" value="UniProtKB-KW"/>
</dbReference>
<evidence type="ECO:0000313" key="10">
    <source>
        <dbReference type="Proteomes" id="UP000594771"/>
    </source>
</evidence>
<dbReference type="Gene3D" id="3.30.2350.10">
    <property type="entry name" value="Pseudouridine synthase"/>
    <property type="match status" value="1"/>
</dbReference>
<dbReference type="CDD" id="cd00165">
    <property type="entry name" value="S4"/>
    <property type="match status" value="1"/>
</dbReference>
<evidence type="ECO:0000259" key="7">
    <source>
        <dbReference type="SMART" id="SM00363"/>
    </source>
</evidence>
<proteinExistence type="inferred from homology"/>
<comment type="similarity">
    <text evidence="2 6">Belongs to the pseudouridine synthase RluA family.</text>
</comment>
<dbReference type="Proteomes" id="UP000594771">
    <property type="component" value="Chromosome"/>
</dbReference>
<dbReference type="InterPro" id="IPR006145">
    <property type="entry name" value="PsdUridine_synth_RsuA/RluA"/>
</dbReference>
<dbReference type="KEGG" id="aun:AWM73_04030"/>
<name>A0A109REB8_9LACT</name>
<dbReference type="GO" id="GO:0120159">
    <property type="term" value="F:rRNA pseudouridine synthase activity"/>
    <property type="evidence" value="ECO:0007669"/>
    <property type="project" value="UniProtKB-ARBA"/>
</dbReference>
<dbReference type="InterPro" id="IPR002942">
    <property type="entry name" value="S4_RNA-bd"/>
</dbReference>
<dbReference type="SUPFAM" id="SSF55120">
    <property type="entry name" value="Pseudouridine synthase"/>
    <property type="match status" value="1"/>
</dbReference>
<evidence type="ECO:0000256" key="3">
    <source>
        <dbReference type="ARBA" id="ARBA00023235"/>
    </source>
</evidence>
<keyword evidence="11" id="KW-1185">Reference proteome</keyword>
<comment type="function">
    <text evidence="6">Responsible for synthesis of pseudouridine from uracil.</text>
</comment>
<dbReference type="AlphaFoldDB" id="A0A109REB8"/>
<dbReference type="NCBIfam" id="TIGR00005">
    <property type="entry name" value="rluA_subfam"/>
    <property type="match status" value="1"/>
</dbReference>
<sequence>MLEKSYEYHDDQSLRLDRYLSQRLDSYSRSEIAQWIKTGRVKVNKQVVKPSYRLNPMDKIALSIEEEQKLPIVGEPLDLDIVYEDEDLLVINKAKGMVVHPSKGHLSGTLVNALLAYAQKNHFTLSDLGDYYRPGIVHRLDKDTSGLMVVAKSDQAYQALLEDLANHQVDRKYLALIYGHLPDKQGTIDIPLRRHSKDRMRYVGDPLGKEAVTHFKQIAQAENYALLRLSLETGRTHQIRAHLAYLDHPVVDDPLYAKAYQQRFFSQQGQCLHAYEISFNHPITKEKLSFQVNPPKNFMTILDKALPNYDLQLEE</sequence>
<dbReference type="Gene3D" id="3.10.290.10">
    <property type="entry name" value="RNA-binding S4 domain"/>
    <property type="match status" value="1"/>
</dbReference>
<dbReference type="CDD" id="cd02869">
    <property type="entry name" value="PseudoU_synth_RluA_like"/>
    <property type="match status" value="1"/>
</dbReference>
<dbReference type="InterPro" id="IPR006224">
    <property type="entry name" value="PsdUridine_synth_RluA-like_CS"/>
</dbReference>
<dbReference type="GeneID" id="35767040"/>
<dbReference type="InterPro" id="IPR050188">
    <property type="entry name" value="RluA_PseudoU_synthase"/>
</dbReference>
<dbReference type="InterPro" id="IPR006225">
    <property type="entry name" value="PsdUridine_synth_RluC/D"/>
</dbReference>
<dbReference type="EC" id="5.4.99.-" evidence="6"/>
<evidence type="ECO:0000313" key="8">
    <source>
        <dbReference type="EMBL" id="MCY3052643.1"/>
    </source>
</evidence>
<evidence type="ECO:0000256" key="5">
    <source>
        <dbReference type="PROSITE-ProRule" id="PRU00182"/>
    </source>
</evidence>
<dbReference type="EMBL" id="CP065662">
    <property type="protein sequence ID" value="QPS00950.1"/>
    <property type="molecule type" value="Genomic_DNA"/>
</dbReference>
<dbReference type="SMART" id="SM00363">
    <property type="entry name" value="S4"/>
    <property type="match status" value="1"/>
</dbReference>
<dbReference type="PROSITE" id="PS50889">
    <property type="entry name" value="S4"/>
    <property type="match status" value="1"/>
</dbReference>
<dbReference type="PROSITE" id="PS01129">
    <property type="entry name" value="PSI_RLU"/>
    <property type="match status" value="1"/>
</dbReference>
<dbReference type="GO" id="GO:0000455">
    <property type="term" value="P:enzyme-directed rRNA pseudouridine synthesis"/>
    <property type="evidence" value="ECO:0007669"/>
    <property type="project" value="UniProtKB-ARBA"/>
</dbReference>
<dbReference type="EMBL" id="JAOTML010000001">
    <property type="protein sequence ID" value="MCY3052643.1"/>
    <property type="molecule type" value="Genomic_DNA"/>
</dbReference>
<feature type="domain" description="RNA-binding S4" evidence="7">
    <location>
        <begin position="14"/>
        <end position="78"/>
    </location>
</feature>
<dbReference type="InterPro" id="IPR036986">
    <property type="entry name" value="S4_RNA-bd_sf"/>
</dbReference>
<dbReference type="OrthoDB" id="9807829at2"/>
<keyword evidence="5" id="KW-0694">RNA-binding</keyword>
<organism evidence="9 10">
    <name type="scientific">Aerococcus urinae</name>
    <dbReference type="NCBI Taxonomy" id="1376"/>
    <lineage>
        <taxon>Bacteria</taxon>
        <taxon>Bacillati</taxon>
        <taxon>Bacillota</taxon>
        <taxon>Bacilli</taxon>
        <taxon>Lactobacillales</taxon>
        <taxon>Aerococcaceae</taxon>
        <taxon>Aerococcus</taxon>
    </lineage>
</organism>